<dbReference type="PIRSF" id="PIRSF001589">
    <property type="entry name" value="Asn_synthetase_glu-h"/>
    <property type="match status" value="1"/>
</dbReference>
<organism evidence="12 13">
    <name type="scientific">Solirubrobacter phytolaccae</name>
    <dbReference type="NCBI Taxonomy" id="1404360"/>
    <lineage>
        <taxon>Bacteria</taxon>
        <taxon>Bacillati</taxon>
        <taxon>Actinomycetota</taxon>
        <taxon>Thermoleophilia</taxon>
        <taxon>Solirubrobacterales</taxon>
        <taxon>Solirubrobacteraceae</taxon>
        <taxon>Solirubrobacter</taxon>
    </lineage>
</organism>
<evidence type="ECO:0000259" key="11">
    <source>
        <dbReference type="PROSITE" id="PS51278"/>
    </source>
</evidence>
<dbReference type="InterPro" id="IPR033738">
    <property type="entry name" value="AsnB_N"/>
</dbReference>
<dbReference type="InterPro" id="IPR029055">
    <property type="entry name" value="Ntn_hydrolases_N"/>
</dbReference>
<evidence type="ECO:0000256" key="5">
    <source>
        <dbReference type="ARBA" id="ARBA00022840"/>
    </source>
</evidence>
<dbReference type="InterPro" id="IPR017932">
    <property type="entry name" value="GATase_2_dom"/>
</dbReference>
<evidence type="ECO:0000256" key="4">
    <source>
        <dbReference type="ARBA" id="ARBA00022741"/>
    </source>
</evidence>
<feature type="binding site" evidence="10">
    <location>
        <begin position="365"/>
        <end position="366"/>
    </location>
    <ligand>
        <name>ATP</name>
        <dbReference type="ChEBI" id="CHEBI:30616"/>
    </ligand>
</feature>
<dbReference type="Proteomes" id="UP001147653">
    <property type="component" value="Unassembled WGS sequence"/>
</dbReference>
<feature type="active site" description="For GATase activity" evidence="9">
    <location>
        <position position="2"/>
    </location>
</feature>
<dbReference type="RefSeq" id="WP_270024628.1">
    <property type="nucleotide sequence ID" value="NZ_JAPDDP010000011.1"/>
</dbReference>
<dbReference type="GO" id="GO:0005829">
    <property type="term" value="C:cytosol"/>
    <property type="evidence" value="ECO:0007669"/>
    <property type="project" value="TreeGrafter"/>
</dbReference>
<dbReference type="PANTHER" id="PTHR43284:SF1">
    <property type="entry name" value="ASPARAGINE SYNTHETASE"/>
    <property type="match status" value="1"/>
</dbReference>
<keyword evidence="12" id="KW-0436">Ligase</keyword>
<accession>A0A9X3SAJ3</accession>
<keyword evidence="4 10" id="KW-0547">Nucleotide-binding</keyword>
<feature type="binding site" evidence="10">
    <location>
        <position position="102"/>
    </location>
    <ligand>
        <name>L-glutamine</name>
        <dbReference type="ChEBI" id="CHEBI:58359"/>
    </ligand>
</feature>
<dbReference type="PROSITE" id="PS51278">
    <property type="entry name" value="GATASE_TYPE_2"/>
    <property type="match status" value="1"/>
</dbReference>
<dbReference type="Gene3D" id="3.40.50.620">
    <property type="entry name" value="HUPs"/>
    <property type="match status" value="2"/>
</dbReference>
<protein>
    <recommendedName>
        <fullName evidence="3">asparagine synthase (glutamine-hydrolyzing)</fullName>
        <ecNumber evidence="3">6.3.5.4</ecNumber>
    </recommendedName>
</protein>
<comment type="pathway">
    <text evidence="1">Amino-acid biosynthesis; L-asparagine biosynthesis; L-asparagine from L-aspartate (L-Gln route): step 1/1.</text>
</comment>
<dbReference type="EC" id="6.3.5.4" evidence="3"/>
<dbReference type="SUPFAM" id="SSF52402">
    <property type="entry name" value="Adenine nucleotide alpha hydrolases-like"/>
    <property type="match status" value="1"/>
</dbReference>
<evidence type="ECO:0000256" key="9">
    <source>
        <dbReference type="PIRSR" id="PIRSR001589-1"/>
    </source>
</evidence>
<gene>
    <name evidence="12" type="primary">asnB</name>
    <name evidence="12" type="ORF">OJ997_08435</name>
</gene>
<dbReference type="InterPro" id="IPR014729">
    <property type="entry name" value="Rossmann-like_a/b/a_fold"/>
</dbReference>
<dbReference type="InterPro" id="IPR006426">
    <property type="entry name" value="Asn_synth_AEB"/>
</dbReference>
<keyword evidence="9" id="KW-0028">Amino-acid biosynthesis</keyword>
<proteinExistence type="inferred from homology"/>
<dbReference type="GO" id="GO:0006529">
    <property type="term" value="P:asparagine biosynthetic process"/>
    <property type="evidence" value="ECO:0007669"/>
    <property type="project" value="UniProtKB-KW"/>
</dbReference>
<evidence type="ECO:0000256" key="2">
    <source>
        <dbReference type="ARBA" id="ARBA00005752"/>
    </source>
</evidence>
<dbReference type="GO" id="GO:0005524">
    <property type="term" value="F:ATP binding"/>
    <property type="evidence" value="ECO:0007669"/>
    <property type="project" value="UniProtKB-KW"/>
</dbReference>
<keyword evidence="13" id="KW-1185">Reference proteome</keyword>
<dbReference type="GO" id="GO:0004066">
    <property type="term" value="F:asparagine synthase (glutamine-hydrolyzing) activity"/>
    <property type="evidence" value="ECO:0007669"/>
    <property type="project" value="UniProtKB-EC"/>
</dbReference>
<evidence type="ECO:0000256" key="10">
    <source>
        <dbReference type="PIRSR" id="PIRSR001589-2"/>
    </source>
</evidence>
<dbReference type="NCBIfam" id="TIGR01536">
    <property type="entry name" value="asn_synth_AEB"/>
    <property type="match status" value="1"/>
</dbReference>
<evidence type="ECO:0000256" key="6">
    <source>
        <dbReference type="ARBA" id="ARBA00022888"/>
    </source>
</evidence>
<dbReference type="InterPro" id="IPR001962">
    <property type="entry name" value="Asn_synthase"/>
</dbReference>
<keyword evidence="5 10" id="KW-0067">ATP-binding</keyword>
<dbReference type="Pfam" id="PF00733">
    <property type="entry name" value="Asn_synthase"/>
    <property type="match status" value="1"/>
</dbReference>
<comment type="caution">
    <text evidence="12">The sequence shown here is derived from an EMBL/GenBank/DDBJ whole genome shotgun (WGS) entry which is preliminary data.</text>
</comment>
<evidence type="ECO:0000313" key="12">
    <source>
        <dbReference type="EMBL" id="MDA0180320.1"/>
    </source>
</evidence>
<dbReference type="InterPro" id="IPR051786">
    <property type="entry name" value="ASN_synthetase/amidase"/>
</dbReference>
<keyword evidence="7 9" id="KW-0315">Glutamine amidotransferase</keyword>
<comment type="similarity">
    <text evidence="2">Belongs to the asparagine synthetase family.</text>
</comment>
<dbReference type="AlphaFoldDB" id="A0A9X3SAJ3"/>
<dbReference type="Gene3D" id="3.60.20.10">
    <property type="entry name" value="Glutamine Phosphoribosylpyrophosphate, subunit 1, domain 1"/>
    <property type="match status" value="1"/>
</dbReference>
<evidence type="ECO:0000256" key="7">
    <source>
        <dbReference type="ARBA" id="ARBA00022962"/>
    </source>
</evidence>
<evidence type="ECO:0000256" key="8">
    <source>
        <dbReference type="ARBA" id="ARBA00048741"/>
    </source>
</evidence>
<evidence type="ECO:0000256" key="3">
    <source>
        <dbReference type="ARBA" id="ARBA00012737"/>
    </source>
</evidence>
<comment type="catalytic activity">
    <reaction evidence="8">
        <text>L-aspartate + L-glutamine + ATP + H2O = L-asparagine + L-glutamate + AMP + diphosphate + H(+)</text>
        <dbReference type="Rhea" id="RHEA:12228"/>
        <dbReference type="ChEBI" id="CHEBI:15377"/>
        <dbReference type="ChEBI" id="CHEBI:15378"/>
        <dbReference type="ChEBI" id="CHEBI:29985"/>
        <dbReference type="ChEBI" id="CHEBI:29991"/>
        <dbReference type="ChEBI" id="CHEBI:30616"/>
        <dbReference type="ChEBI" id="CHEBI:33019"/>
        <dbReference type="ChEBI" id="CHEBI:58048"/>
        <dbReference type="ChEBI" id="CHEBI:58359"/>
        <dbReference type="ChEBI" id="CHEBI:456215"/>
        <dbReference type="EC" id="6.3.5.4"/>
    </reaction>
</comment>
<feature type="binding site" evidence="10">
    <location>
        <position position="293"/>
    </location>
    <ligand>
        <name>ATP</name>
        <dbReference type="ChEBI" id="CHEBI:30616"/>
    </ligand>
</feature>
<name>A0A9X3SAJ3_9ACTN</name>
<dbReference type="SUPFAM" id="SSF56235">
    <property type="entry name" value="N-terminal nucleophile aminohydrolases (Ntn hydrolases)"/>
    <property type="match status" value="1"/>
</dbReference>
<dbReference type="PANTHER" id="PTHR43284">
    <property type="entry name" value="ASPARAGINE SYNTHETASE (GLUTAMINE-HYDROLYZING)"/>
    <property type="match status" value="1"/>
</dbReference>
<dbReference type="EMBL" id="JAPDDP010000011">
    <property type="protein sequence ID" value="MDA0180320.1"/>
    <property type="molecule type" value="Genomic_DNA"/>
</dbReference>
<dbReference type="CDD" id="cd00712">
    <property type="entry name" value="AsnB"/>
    <property type="match status" value="1"/>
</dbReference>
<feature type="domain" description="Glutamine amidotransferase type-2" evidence="11">
    <location>
        <begin position="2"/>
        <end position="215"/>
    </location>
</feature>
<sequence length="636" mass="68757">MCGIAGAFRVDGGSTPPLPEPVLRRMTELIEYRGPDDAGFVSDAGCSLGARRLSIIDVEGGHQPFANERGRIWGAQNGEIYNHDQLREELRGRGHVFTSRCDTEVLPHLYEDHGPAMAERLRGMFAVAVWDQDKRRGVLIRDRLGVKPLYYAHVGDVVVFGSELKCVVASGLVGSELDAEAISAYLMLGYVPSPMTPLKDVRKLAPGERLVIEDGAVRVERWWDYPAPEADQTPRSADEWTEIVRDALEDSVKMRLMSDVPLGAMLSGGLDSSLIVALMARHMNGQPLKTFAVGFEGADSELPDARRVADALGAEHHELQVSTATSTDALTKLAWHLDEPIADLSAVGFLALCELAVSEVTVALSGQGADELFGGYRKHRVASLVQHWTRLPGPARTAAAVAMRKGPGRSRQLLDALQSPDPVSRLLASSGLVRPELRASVFSGALAEQSGAAERVLRDRLAGAPGRGPLESAMYLDARLGLVDDMLAYFDRASMAKSLEVRVPFLDHEFVELAARVPAHLKVHRLQGKHVLREAAKGLVPDFVLAKKKRGFFNEAVEGWIGGGSGGAVDELLLGPDPAYAQVIDRDVVAGAVRDFRAGQGQHANFLLAVLMLELWLSKTLPRAFASAPEPLGVSA</sequence>
<evidence type="ECO:0000256" key="1">
    <source>
        <dbReference type="ARBA" id="ARBA00005187"/>
    </source>
</evidence>
<keyword evidence="6 9" id="KW-0061">Asparagine biosynthesis</keyword>
<reference evidence="12" key="1">
    <citation type="submission" date="2022-10" db="EMBL/GenBank/DDBJ databases">
        <title>The WGS of Solirubrobacter phytolaccae KCTC 29190.</title>
        <authorList>
            <person name="Jiang Z."/>
        </authorList>
    </citation>
    <scope>NUCLEOTIDE SEQUENCE</scope>
    <source>
        <strain evidence="12">KCTC 29190</strain>
    </source>
</reference>
<evidence type="ECO:0000313" key="13">
    <source>
        <dbReference type="Proteomes" id="UP001147653"/>
    </source>
</evidence>
<dbReference type="Pfam" id="PF13537">
    <property type="entry name" value="GATase_7"/>
    <property type="match status" value="1"/>
</dbReference>
<dbReference type="CDD" id="cd01991">
    <property type="entry name" value="Asn_synthase_B_C"/>
    <property type="match status" value="1"/>
</dbReference>